<evidence type="ECO:0000256" key="2">
    <source>
        <dbReference type="ARBA" id="ARBA00004200"/>
    </source>
</evidence>
<evidence type="ECO:0000256" key="5">
    <source>
        <dbReference type="ARBA" id="ARBA00022723"/>
    </source>
</evidence>
<keyword evidence="5" id="KW-0479">Metal-binding</keyword>
<evidence type="ECO:0000256" key="11">
    <source>
        <dbReference type="ARBA" id="ARBA00022989"/>
    </source>
</evidence>
<dbReference type="InterPro" id="IPR001806">
    <property type="entry name" value="Small_GTPase"/>
</dbReference>
<dbReference type="PIRSF" id="PIRSF037488">
    <property type="entry name" value="Mt_Rho_GTPase"/>
    <property type="match status" value="1"/>
</dbReference>
<keyword evidence="8 15" id="KW-1000">Mitochondrion outer membrane</keyword>
<dbReference type="InterPro" id="IPR027417">
    <property type="entry name" value="P-loop_NTPase"/>
</dbReference>
<dbReference type="PROSITE" id="PS00018">
    <property type="entry name" value="EF_HAND_1"/>
    <property type="match status" value="1"/>
</dbReference>
<keyword evidence="4 16" id="KW-0812">Transmembrane</keyword>
<evidence type="ECO:0000256" key="12">
    <source>
        <dbReference type="ARBA" id="ARBA00023128"/>
    </source>
</evidence>
<dbReference type="SMART" id="SM00175">
    <property type="entry name" value="RAB"/>
    <property type="match status" value="1"/>
</dbReference>
<dbReference type="Pfam" id="PF08356">
    <property type="entry name" value="EF_assoc_2"/>
    <property type="match status" value="1"/>
</dbReference>
<evidence type="ECO:0000313" key="19">
    <source>
        <dbReference type="EMBL" id="QGN15604.1"/>
    </source>
</evidence>
<dbReference type="SUPFAM" id="SSF47473">
    <property type="entry name" value="EF-hand"/>
    <property type="match status" value="1"/>
</dbReference>
<dbReference type="PROSITE" id="PS50222">
    <property type="entry name" value="EF_HAND_2"/>
    <property type="match status" value="1"/>
</dbReference>
<evidence type="ECO:0000259" key="18">
    <source>
        <dbReference type="PROSITE" id="PS51423"/>
    </source>
</evidence>
<keyword evidence="9 15" id="KW-0378">Hydrolase</keyword>
<feature type="transmembrane region" description="Helical" evidence="16">
    <location>
        <begin position="633"/>
        <end position="654"/>
    </location>
</feature>
<dbReference type="InterPro" id="IPR002048">
    <property type="entry name" value="EF_hand_dom"/>
</dbReference>
<dbReference type="EC" id="3.6.5.-" evidence="15"/>
<comment type="similarity">
    <text evidence="3 15">Belongs to the mitochondrial Rho GTPase family.</text>
</comment>
<evidence type="ECO:0000256" key="1">
    <source>
        <dbReference type="ARBA" id="ARBA00003481"/>
    </source>
</evidence>
<dbReference type="SMART" id="SM00174">
    <property type="entry name" value="RHO"/>
    <property type="match status" value="1"/>
</dbReference>
<evidence type="ECO:0000256" key="7">
    <source>
        <dbReference type="ARBA" id="ARBA00022741"/>
    </source>
</evidence>
<dbReference type="Gene3D" id="1.10.238.10">
    <property type="entry name" value="EF-hand"/>
    <property type="match status" value="2"/>
</dbReference>
<dbReference type="EMBL" id="CP015056">
    <property type="protein sequence ID" value="QGN15604.1"/>
    <property type="molecule type" value="Genomic_DNA"/>
</dbReference>
<keyword evidence="20" id="KW-1185">Reference proteome</keyword>
<dbReference type="PRINTS" id="PR00449">
    <property type="entry name" value="RASTRNSFRMNG"/>
</dbReference>
<dbReference type="Pfam" id="PF08355">
    <property type="entry name" value="EF_assoc_1"/>
    <property type="match status" value="1"/>
</dbReference>
<dbReference type="SUPFAM" id="SSF52540">
    <property type="entry name" value="P-loop containing nucleoside triphosphate hydrolases"/>
    <property type="match status" value="2"/>
</dbReference>
<evidence type="ECO:0000313" key="20">
    <source>
        <dbReference type="Proteomes" id="UP000422736"/>
    </source>
</evidence>
<evidence type="ECO:0000256" key="3">
    <source>
        <dbReference type="ARBA" id="ARBA00007981"/>
    </source>
</evidence>
<accession>A0ABX6ETE3</accession>
<keyword evidence="14 15" id="KW-0472">Membrane</keyword>
<reference evidence="19 20" key="1">
    <citation type="submission" date="2016-03" db="EMBL/GenBank/DDBJ databases">
        <title>How can Kluyveromyces marxianus grow so fast - potential evolutionary course in Saccharomyces Complex revealed by comparative genomics.</title>
        <authorList>
            <person name="Mo W."/>
            <person name="Lu W."/>
            <person name="Yang X."/>
            <person name="Qi J."/>
            <person name="Lv H."/>
        </authorList>
    </citation>
    <scope>NUCLEOTIDE SEQUENCE [LARGE SCALE GENOMIC DNA]</scope>
    <source>
        <strain evidence="19 20">FIM1</strain>
    </source>
</reference>
<evidence type="ECO:0000256" key="15">
    <source>
        <dbReference type="PIRNR" id="PIRNR037488"/>
    </source>
</evidence>
<sequence length="661" mass="75387">MTKNRIRIVVCGDNGVGKTSLIACLVKDQFLPWLQDVLPPITIPKDFSSSRYSPENTVVVDTTNSDLVTLHKELKNADVIWLVYCDHDSYERIALYWMMMFRSLGVNLPVVLCRNKCDDEAEMLLSSSNYMDSDDDQLDNKIEDEEFIPILREFKEVETCIKTSAKFKVNVNQAFYLCQRTITNPVAPLFDARIGELKPLGVLALKRVFMLSDMDQDGFLNDDEITKLQKKCFSKTIDVNELQFLKDTLINISSPNQEYEDYVLYVPGRGFTKDGFLVLNKIYAEKGRHETTWSILRAFHYTDTLTINEKILHPKLDIPQSSSVELSPLGYRFFVDMFLKYDRDNDGGLNNDELHLLFKTTPGLPRLWIETNFPFSTVVNNSACITLQGWLALWSMTTFIDYSVTTEYLVYLGFDKDAKDAIQITKPRKKRRRNGVFYRAPVTDRKVLNCFILGKGNSGKSSLLESFLGRSFSEAYSPTIRPKVAVNSLELKGGKQYYLILQELGEQETPILENRDKMNECDVLCLCYDSSDPESFSYIVNLINKFGYLKELPIVFVALKADLDKQQQRCSIQPDDFADQLFIDHPLHISSTWPSSLNELFIKLTETALEPITSTAGLGPAVLTKDIDYRQSVVAISSVIGFASLFTFTALKIYSSFKNNN</sequence>
<dbReference type="InterPro" id="IPR011992">
    <property type="entry name" value="EF-hand-dom_pair"/>
</dbReference>
<dbReference type="SMART" id="SM00054">
    <property type="entry name" value="EFh"/>
    <property type="match status" value="2"/>
</dbReference>
<evidence type="ECO:0000256" key="10">
    <source>
        <dbReference type="ARBA" id="ARBA00022837"/>
    </source>
</evidence>
<dbReference type="PROSITE" id="PS51423">
    <property type="entry name" value="MIRO"/>
    <property type="match status" value="2"/>
</dbReference>
<protein>
    <recommendedName>
        <fullName evidence="15">Mitochondrial Rho GTPase</fullName>
        <ecNumber evidence="15">3.6.5.-</ecNumber>
    </recommendedName>
</protein>
<dbReference type="InterPro" id="IPR018247">
    <property type="entry name" value="EF_Hand_1_Ca_BS"/>
</dbReference>
<feature type="domain" description="Miro" evidence="18">
    <location>
        <begin position="3"/>
        <end position="184"/>
    </location>
</feature>
<dbReference type="InterPro" id="IPR021181">
    <property type="entry name" value="Miro"/>
</dbReference>
<evidence type="ECO:0000256" key="9">
    <source>
        <dbReference type="ARBA" id="ARBA00022801"/>
    </source>
</evidence>
<comment type="subcellular location">
    <subcellularLocation>
        <location evidence="2 15">Mitochondrion outer membrane</location>
        <topology evidence="2 15">Single-pass type IV membrane protein</topology>
    </subcellularLocation>
</comment>
<evidence type="ECO:0000259" key="17">
    <source>
        <dbReference type="PROSITE" id="PS50222"/>
    </source>
</evidence>
<keyword evidence="6" id="KW-0677">Repeat</keyword>
<evidence type="ECO:0000256" key="13">
    <source>
        <dbReference type="ARBA" id="ARBA00023134"/>
    </source>
</evidence>
<reference evidence="19 20" key="2">
    <citation type="submission" date="2019-11" db="EMBL/GenBank/DDBJ databases">
        <authorList>
            <person name="Lu H."/>
        </authorList>
    </citation>
    <scope>NUCLEOTIDE SEQUENCE [LARGE SCALE GENOMIC DNA]</scope>
    <source>
        <strain evidence="19 20">FIM1</strain>
    </source>
</reference>
<keyword evidence="10 15" id="KW-0106">Calcium</keyword>
<evidence type="ECO:0000256" key="8">
    <source>
        <dbReference type="ARBA" id="ARBA00022787"/>
    </source>
</evidence>
<keyword evidence="12 15" id="KW-0496">Mitochondrion</keyword>
<keyword evidence="13 15" id="KW-0342">GTP-binding</keyword>
<evidence type="ECO:0000256" key="14">
    <source>
        <dbReference type="ARBA" id="ARBA00023136"/>
    </source>
</evidence>
<proteinExistence type="inferred from homology"/>
<dbReference type="SMART" id="SM00173">
    <property type="entry name" value="RAS"/>
    <property type="match status" value="1"/>
</dbReference>
<keyword evidence="7 15" id="KW-0547">Nucleotide-binding</keyword>
<evidence type="ECO:0000256" key="4">
    <source>
        <dbReference type="ARBA" id="ARBA00022692"/>
    </source>
</evidence>
<feature type="domain" description="Miro" evidence="18">
    <location>
        <begin position="445"/>
        <end position="610"/>
    </location>
</feature>
<dbReference type="Pfam" id="PF00071">
    <property type="entry name" value="Ras"/>
    <property type="match status" value="2"/>
</dbReference>
<keyword evidence="11 16" id="KW-1133">Transmembrane helix</keyword>
<dbReference type="CDD" id="cd01892">
    <property type="entry name" value="Miro2"/>
    <property type="match status" value="1"/>
</dbReference>
<dbReference type="InterPro" id="IPR020849">
    <property type="entry name" value="Small_GTPase_Ras-type"/>
</dbReference>
<dbReference type="Gene3D" id="3.40.50.300">
    <property type="entry name" value="P-loop containing nucleotide triphosphate hydrolases"/>
    <property type="match status" value="2"/>
</dbReference>
<evidence type="ECO:0000256" key="16">
    <source>
        <dbReference type="SAM" id="Phobius"/>
    </source>
</evidence>
<dbReference type="InterPro" id="IPR013566">
    <property type="entry name" value="EF_hand_assoc_1"/>
</dbReference>
<name>A0ABX6ETE3_KLUMA</name>
<comment type="function">
    <text evidence="1 15">Mitochondrial GTPase involved in mitochondrial trafficking. Probably involved in control of anterograde transport of mitochondria and their subcellular distribution.</text>
</comment>
<gene>
    <name evidence="19" type="primary">GEM1</name>
    <name evidence="19" type="ORF">FIM1_2297</name>
</gene>
<evidence type="ECO:0000256" key="6">
    <source>
        <dbReference type="ARBA" id="ARBA00022737"/>
    </source>
</evidence>
<dbReference type="InterPro" id="IPR020860">
    <property type="entry name" value="MIRO_dom"/>
</dbReference>
<organism evidence="19 20">
    <name type="scientific">Kluyveromyces marxianus</name>
    <name type="common">Yeast</name>
    <name type="synonym">Candida kefyr</name>
    <dbReference type="NCBI Taxonomy" id="4911"/>
    <lineage>
        <taxon>Eukaryota</taxon>
        <taxon>Fungi</taxon>
        <taxon>Dikarya</taxon>
        <taxon>Ascomycota</taxon>
        <taxon>Saccharomycotina</taxon>
        <taxon>Saccharomycetes</taxon>
        <taxon>Saccharomycetales</taxon>
        <taxon>Saccharomycetaceae</taxon>
        <taxon>Kluyveromyces</taxon>
    </lineage>
</organism>
<feature type="domain" description="EF-hand" evidence="17">
    <location>
        <begin position="329"/>
        <end position="364"/>
    </location>
</feature>
<dbReference type="InterPro" id="IPR013567">
    <property type="entry name" value="EF_hand_assoc_2"/>
</dbReference>
<dbReference type="PANTHER" id="PTHR24070">
    <property type="entry name" value="RAS, DI-RAS, AND RHEB FAMILY MEMBERS OF SMALL GTPASE SUPERFAMILY"/>
    <property type="match status" value="1"/>
</dbReference>
<dbReference type="Proteomes" id="UP000422736">
    <property type="component" value="Chromosome 3"/>
</dbReference>